<feature type="transmembrane region" description="Helical" evidence="2">
    <location>
        <begin position="12"/>
        <end position="33"/>
    </location>
</feature>
<comment type="subcellular location">
    <subcellularLocation>
        <location evidence="1">Cell membrane</location>
        <topology evidence="1">Multi-pass membrane protein</topology>
    </subcellularLocation>
</comment>
<keyword evidence="2" id="KW-0472">Membrane</keyword>
<dbReference type="PANTHER" id="PTHR43833">
    <property type="entry name" value="POTASSIUM CHANNEL PROTEIN 2-RELATED-RELATED"/>
    <property type="match status" value="1"/>
</dbReference>
<keyword evidence="6" id="KW-1185">Reference proteome</keyword>
<dbReference type="InterPro" id="IPR003148">
    <property type="entry name" value="RCK_N"/>
</dbReference>
<name>A0ABY6DI08_9NEIS</name>
<feature type="transmembrane region" description="Helical" evidence="2">
    <location>
        <begin position="76"/>
        <end position="100"/>
    </location>
</feature>
<dbReference type="InterPro" id="IPR013099">
    <property type="entry name" value="K_chnl_dom"/>
</dbReference>
<keyword evidence="2" id="KW-0812">Transmembrane</keyword>
<dbReference type="EMBL" id="CP106753">
    <property type="protein sequence ID" value="UXY13962.1"/>
    <property type="molecule type" value="Genomic_DNA"/>
</dbReference>
<dbReference type="PANTHER" id="PTHR43833:SF9">
    <property type="entry name" value="POTASSIUM CHANNEL PROTEIN YUGO-RELATED"/>
    <property type="match status" value="1"/>
</dbReference>
<sequence>MPNVFFLVLRRMRAPLIALILIYSLSVLGLVLIPGVDAQGRPYRMDFFHAFYFVSYTATTIGFGEVPYPFTYPQRMWVVVCIYLSVIGWAYTIGSTFAILQDKSFQQAVQLARFAGRVRRMSEPFFLVCGYGQTARLLCKVLDMQHIRFVILEVREERVHDVLFADYRVDVPAYAGNAANPQLLTHAGLTHPLCRGVLGITGDEEANLSIAIAAHVLRPQLLSVCRSKTRAVAENMASFGTNRVINMFEAVGAQFRRALHAPHTSRLWDTLSEFPGHPLPPLIEPPRGHWVLVGYGRFGQAVKHALDCERATVTIVDPDPQPELPPAQYVQALGVDAKSLKAAGIEGAVGIVACHDHDANNLSVVATARALNPKLFVVARQNLASNGILFRSFRPDVTVVRSEVMAHECLRTLTTPTLARFLELIHTRSEAWSAALMQELAQLADGKVPDTWVVEMDASHEAVVYALLANPSPPLTLQHLCSHPSARTRRLRCKPLLYLHAGREILLPPLDSPVAFGDRILFAGSPGARSAQRVILTHHPVLDYVRTGQEQPNSWVFRRLAQARRPDLSP</sequence>
<gene>
    <name evidence="5" type="ORF">N8I74_11580</name>
</gene>
<dbReference type="SUPFAM" id="SSF81324">
    <property type="entry name" value="Voltage-gated potassium channels"/>
    <property type="match status" value="1"/>
</dbReference>
<feature type="domain" description="RCK N-terminal" evidence="3">
    <location>
        <begin position="126"/>
        <end position="246"/>
    </location>
</feature>
<keyword evidence="2" id="KW-1133">Transmembrane helix</keyword>
<dbReference type="InterPro" id="IPR050721">
    <property type="entry name" value="Trk_Ktr_HKT_K-transport"/>
</dbReference>
<protein>
    <submittedName>
        <fullName evidence="5">NAD-binding protein</fullName>
    </submittedName>
</protein>
<dbReference type="Proteomes" id="UP001061302">
    <property type="component" value="Chromosome"/>
</dbReference>
<evidence type="ECO:0000259" key="3">
    <source>
        <dbReference type="Pfam" id="PF02254"/>
    </source>
</evidence>
<evidence type="ECO:0000313" key="6">
    <source>
        <dbReference type="Proteomes" id="UP001061302"/>
    </source>
</evidence>
<organism evidence="5 6">
    <name type="scientific">Chitiniphilus purpureus</name>
    <dbReference type="NCBI Taxonomy" id="2981137"/>
    <lineage>
        <taxon>Bacteria</taxon>
        <taxon>Pseudomonadati</taxon>
        <taxon>Pseudomonadota</taxon>
        <taxon>Betaproteobacteria</taxon>
        <taxon>Neisseriales</taxon>
        <taxon>Chitinibacteraceae</taxon>
        <taxon>Chitiniphilus</taxon>
    </lineage>
</organism>
<proteinExistence type="predicted"/>
<dbReference type="Pfam" id="PF02254">
    <property type="entry name" value="TrkA_N"/>
    <property type="match status" value="2"/>
</dbReference>
<feature type="domain" description="RCK N-terminal" evidence="3">
    <location>
        <begin position="291"/>
        <end position="392"/>
    </location>
</feature>
<dbReference type="Gene3D" id="3.40.50.720">
    <property type="entry name" value="NAD(P)-binding Rossmann-like Domain"/>
    <property type="match status" value="2"/>
</dbReference>
<reference evidence="5" key="1">
    <citation type="submission" date="2022-10" db="EMBL/GenBank/DDBJ databases">
        <title>Chitiniphilus purpureus sp. nov., a novel chitin-degrading bacterium isolated from crawfish pond sediment.</title>
        <authorList>
            <person name="Li K."/>
        </authorList>
    </citation>
    <scope>NUCLEOTIDE SEQUENCE</scope>
    <source>
        <strain evidence="5">CD1</strain>
    </source>
</reference>
<evidence type="ECO:0000256" key="1">
    <source>
        <dbReference type="ARBA" id="ARBA00004651"/>
    </source>
</evidence>
<evidence type="ECO:0000313" key="5">
    <source>
        <dbReference type="EMBL" id="UXY13962.1"/>
    </source>
</evidence>
<feature type="domain" description="Potassium channel" evidence="4">
    <location>
        <begin position="28"/>
        <end position="97"/>
    </location>
</feature>
<evidence type="ECO:0000256" key="2">
    <source>
        <dbReference type="SAM" id="Phobius"/>
    </source>
</evidence>
<dbReference type="Pfam" id="PF07885">
    <property type="entry name" value="Ion_trans_2"/>
    <property type="match status" value="1"/>
</dbReference>
<dbReference type="RefSeq" id="WP_263123260.1">
    <property type="nucleotide sequence ID" value="NZ_CP106753.1"/>
</dbReference>
<evidence type="ECO:0000259" key="4">
    <source>
        <dbReference type="Pfam" id="PF07885"/>
    </source>
</evidence>
<dbReference type="InterPro" id="IPR036291">
    <property type="entry name" value="NAD(P)-bd_dom_sf"/>
</dbReference>
<dbReference type="Gene3D" id="1.10.287.70">
    <property type="match status" value="1"/>
</dbReference>
<dbReference type="SUPFAM" id="SSF51735">
    <property type="entry name" value="NAD(P)-binding Rossmann-fold domains"/>
    <property type="match status" value="2"/>
</dbReference>
<accession>A0ABY6DI08</accession>
<feature type="transmembrane region" description="Helical" evidence="2">
    <location>
        <begin position="45"/>
        <end position="64"/>
    </location>
</feature>